<proteinExistence type="predicted"/>
<dbReference type="GeneID" id="93730937"/>
<feature type="region of interest" description="Disordered" evidence="1">
    <location>
        <begin position="218"/>
        <end position="250"/>
    </location>
</feature>
<gene>
    <name evidence="2" type="ORF">SCLAV_2501</name>
</gene>
<name>E2Q8T5_STRCL</name>
<dbReference type="EMBL" id="CM000913">
    <property type="protein sequence ID" value="EFG07573.1"/>
    <property type="molecule type" value="Genomic_DNA"/>
</dbReference>
<evidence type="ECO:0000313" key="3">
    <source>
        <dbReference type="Proteomes" id="UP000002357"/>
    </source>
</evidence>
<sequence length="250" mass="27076">MSEPEQPHVVIVREQGGDVAAIPHRGFQRAEHGELAVEMLRHAGFIDDHGPVSRQYRLHWDMGREYENRQATSAAKMLTAAGFRVDLDPSLDTERLTTPSDPVGRLVHGQQLLRLTDRLNSAGSPAEAADVAEQVLDPVDGVLARLSEFFEAATEQAKEAGTEEGWDLSYLFEDAAATVTALGEDLHVAADRMRALDPAPSRAVSVWRAQVTDYYATAPARPPAAAQPSIEAGRPVIPPPAPGRSAPHSR</sequence>
<reference evidence="2 3" key="1">
    <citation type="journal article" date="2010" name="Genome Biol. Evol.">
        <title>The sequence of a 1.8-mb bacterial linear plasmid reveals a rich evolutionary reservoir of secondary metabolic pathways.</title>
        <authorList>
            <person name="Medema M.H."/>
            <person name="Trefzer A."/>
            <person name="Kovalchuk A."/>
            <person name="van den Berg M."/>
            <person name="Mueller U."/>
            <person name="Heijne W."/>
            <person name="Wu L."/>
            <person name="Alam M.T."/>
            <person name="Ronning C.M."/>
            <person name="Nierman W.C."/>
            <person name="Bovenberg R.A.L."/>
            <person name="Breitling R."/>
            <person name="Takano E."/>
        </authorList>
    </citation>
    <scope>NUCLEOTIDE SEQUENCE [LARGE SCALE GENOMIC DNA]</scope>
    <source>
        <strain evidence="3">ATCC 27064 / DSM 738 / JCM 4710 / NBRC 13307 / NCIMB 12785 / NRRL 3585 / VKM Ac-602</strain>
    </source>
</reference>
<dbReference type="OrthoDB" id="4306095at2"/>
<protein>
    <submittedName>
        <fullName evidence="2">Uncharacterized protein</fullName>
    </submittedName>
</protein>
<accession>E2Q8T5</accession>
<dbReference type="RefSeq" id="WP_003960882.1">
    <property type="nucleotide sequence ID" value="NZ_CM000913.1"/>
</dbReference>
<dbReference type="Proteomes" id="UP000002357">
    <property type="component" value="Chromosome"/>
</dbReference>
<evidence type="ECO:0000313" key="2">
    <source>
        <dbReference type="EMBL" id="EFG07573.1"/>
    </source>
</evidence>
<evidence type="ECO:0000256" key="1">
    <source>
        <dbReference type="SAM" id="MobiDB-lite"/>
    </source>
</evidence>
<organism evidence="2 3">
    <name type="scientific">Streptomyces clavuligerus</name>
    <dbReference type="NCBI Taxonomy" id="1901"/>
    <lineage>
        <taxon>Bacteria</taxon>
        <taxon>Bacillati</taxon>
        <taxon>Actinomycetota</taxon>
        <taxon>Actinomycetes</taxon>
        <taxon>Kitasatosporales</taxon>
        <taxon>Streptomycetaceae</taxon>
        <taxon>Streptomyces</taxon>
    </lineage>
</organism>
<feature type="compositionally biased region" description="Low complexity" evidence="1">
    <location>
        <begin position="218"/>
        <end position="228"/>
    </location>
</feature>
<dbReference type="AlphaFoldDB" id="E2Q8T5"/>
<dbReference type="KEGG" id="sclf:BB341_15970"/>
<dbReference type="STRING" id="1901.BB341_15970"/>
<keyword evidence="3" id="KW-1185">Reference proteome</keyword>